<dbReference type="GO" id="GO:0005886">
    <property type="term" value="C:plasma membrane"/>
    <property type="evidence" value="ECO:0007669"/>
    <property type="project" value="UniProtKB-SubCell"/>
</dbReference>
<gene>
    <name evidence="14" type="ORF">MNEG_11203</name>
</gene>
<dbReference type="InterPro" id="IPR038377">
    <property type="entry name" value="Na/Glc_symporter_sf"/>
</dbReference>
<dbReference type="EMBL" id="KK102857">
    <property type="protein sequence ID" value="KIY96757.1"/>
    <property type="molecule type" value="Genomic_DNA"/>
</dbReference>
<dbReference type="RefSeq" id="XP_013895777.1">
    <property type="nucleotide sequence ID" value="XM_014040323.1"/>
</dbReference>
<evidence type="ECO:0000256" key="11">
    <source>
        <dbReference type="ARBA" id="ARBA00023201"/>
    </source>
</evidence>
<accession>A0A0D2JAJ1</accession>
<dbReference type="Proteomes" id="UP000054498">
    <property type="component" value="Unassembled WGS sequence"/>
</dbReference>
<dbReference type="InterPro" id="IPR050277">
    <property type="entry name" value="Sodium:Solute_Symporter"/>
</dbReference>
<evidence type="ECO:0000256" key="3">
    <source>
        <dbReference type="ARBA" id="ARBA00022448"/>
    </source>
</evidence>
<evidence type="ECO:0000256" key="2">
    <source>
        <dbReference type="ARBA" id="ARBA00006434"/>
    </source>
</evidence>
<feature type="transmembrane region" description="Helical" evidence="13">
    <location>
        <begin position="118"/>
        <end position="144"/>
    </location>
</feature>
<protein>
    <submittedName>
        <fullName evidence="14">Uncharacterized protein</fullName>
    </submittedName>
</protein>
<sequence>MAFICAAVYALVTDPQPYAPVSKGFALPLGPNVTAVTPGFAGPLDCAPDKFGNPTCDNFAYPAGDHAIWPGAMTNVDAYAPFPNAILLNWATIITLGLGNLCALDFQQRCMAAKSPRVARAANITAGFLLLGLCVPFVLIAGHVRKNFGPDSPFASFAADTCSAPLGLPSCAEWESGDKNAFFKFLFSKFQRVLGAWVMVAIMAASMSTSTGAILATSTVMAHNLWRKVPKYGTGDDSLLLVARAFVVPMCAIACVVAAFSYNPGYLLVVAFDVVFASCLVPLFAATYWHNISPNAGFLSCLSGGLTRVILEFTLPKDGTLIAFGTYALHYGKALAGLPAFLEVQPPTAAPTAGLWEPEKDTCVQTPMRDLTGLDSLVSPCVCLVVLLLVQLIERGFSGMGDRDILFFLPKRWRSPIGVMYPREEDYTVYDDNAAAAALAAAQPVGGGFGAAWKDPNAPIGGVVAGPGVGDDTAHGGKV</sequence>
<evidence type="ECO:0000256" key="6">
    <source>
        <dbReference type="ARBA" id="ARBA00022847"/>
    </source>
</evidence>
<dbReference type="PANTHER" id="PTHR48086">
    <property type="entry name" value="SODIUM/PROLINE SYMPORTER-RELATED"/>
    <property type="match status" value="1"/>
</dbReference>
<dbReference type="GeneID" id="25728442"/>
<evidence type="ECO:0000256" key="8">
    <source>
        <dbReference type="ARBA" id="ARBA00023053"/>
    </source>
</evidence>
<evidence type="ECO:0000256" key="4">
    <source>
        <dbReference type="ARBA" id="ARBA00022475"/>
    </source>
</evidence>
<dbReference type="PROSITE" id="PS50283">
    <property type="entry name" value="NA_SOLUT_SYMP_3"/>
    <property type="match status" value="1"/>
</dbReference>
<dbReference type="Gene3D" id="1.20.1730.10">
    <property type="entry name" value="Sodium/glucose cotransporter"/>
    <property type="match status" value="1"/>
</dbReference>
<dbReference type="Pfam" id="PF00474">
    <property type="entry name" value="SSF"/>
    <property type="match status" value="1"/>
</dbReference>
<evidence type="ECO:0000256" key="7">
    <source>
        <dbReference type="ARBA" id="ARBA00022989"/>
    </source>
</evidence>
<dbReference type="KEGG" id="mng:MNEG_11203"/>
<dbReference type="InterPro" id="IPR001734">
    <property type="entry name" value="Na/solute_symporter"/>
</dbReference>
<dbReference type="AlphaFoldDB" id="A0A0D2JAJ1"/>
<evidence type="ECO:0000256" key="9">
    <source>
        <dbReference type="ARBA" id="ARBA00023065"/>
    </source>
</evidence>
<keyword evidence="10 13" id="KW-0472">Membrane</keyword>
<comment type="similarity">
    <text evidence="2 12">Belongs to the sodium:solute symporter (SSF) (TC 2.A.21) family.</text>
</comment>
<keyword evidence="3" id="KW-0813">Transport</keyword>
<reference evidence="14 15" key="1">
    <citation type="journal article" date="2013" name="BMC Genomics">
        <title>Reconstruction of the lipid metabolism for the microalga Monoraphidium neglectum from its genome sequence reveals characteristics suitable for biofuel production.</title>
        <authorList>
            <person name="Bogen C."/>
            <person name="Al-Dilaimi A."/>
            <person name="Albersmeier A."/>
            <person name="Wichmann J."/>
            <person name="Grundmann M."/>
            <person name="Rupp O."/>
            <person name="Lauersen K.J."/>
            <person name="Blifernez-Klassen O."/>
            <person name="Kalinowski J."/>
            <person name="Goesmann A."/>
            <person name="Mussgnug J.H."/>
            <person name="Kruse O."/>
        </authorList>
    </citation>
    <scope>NUCLEOTIDE SEQUENCE [LARGE SCALE GENOMIC DNA]</scope>
    <source>
        <strain evidence="14 15">SAG 48.87</strain>
    </source>
</reference>
<dbReference type="OrthoDB" id="6132759at2759"/>
<feature type="transmembrane region" description="Helical" evidence="13">
    <location>
        <begin position="266"/>
        <end position="289"/>
    </location>
</feature>
<evidence type="ECO:0000313" key="15">
    <source>
        <dbReference type="Proteomes" id="UP000054498"/>
    </source>
</evidence>
<keyword evidence="15" id="KW-1185">Reference proteome</keyword>
<keyword evidence="4" id="KW-1003">Cell membrane</keyword>
<keyword evidence="7 13" id="KW-1133">Transmembrane helix</keyword>
<dbReference type="PANTHER" id="PTHR48086:SF3">
    <property type="entry name" value="SODIUM_PROLINE SYMPORTER"/>
    <property type="match status" value="1"/>
</dbReference>
<keyword evidence="6" id="KW-0769">Symport</keyword>
<dbReference type="GO" id="GO:0006814">
    <property type="term" value="P:sodium ion transport"/>
    <property type="evidence" value="ECO:0007669"/>
    <property type="project" value="UniProtKB-KW"/>
</dbReference>
<organism evidence="14 15">
    <name type="scientific">Monoraphidium neglectum</name>
    <dbReference type="NCBI Taxonomy" id="145388"/>
    <lineage>
        <taxon>Eukaryota</taxon>
        <taxon>Viridiplantae</taxon>
        <taxon>Chlorophyta</taxon>
        <taxon>core chlorophytes</taxon>
        <taxon>Chlorophyceae</taxon>
        <taxon>CS clade</taxon>
        <taxon>Sphaeropleales</taxon>
        <taxon>Selenastraceae</taxon>
        <taxon>Monoraphidium</taxon>
    </lineage>
</organism>
<name>A0A0D2JAJ1_9CHLO</name>
<feature type="transmembrane region" description="Helical" evidence="13">
    <location>
        <begin position="194"/>
        <end position="217"/>
    </location>
</feature>
<evidence type="ECO:0000256" key="10">
    <source>
        <dbReference type="ARBA" id="ARBA00023136"/>
    </source>
</evidence>
<evidence type="ECO:0000313" key="14">
    <source>
        <dbReference type="EMBL" id="KIY96757.1"/>
    </source>
</evidence>
<dbReference type="GO" id="GO:0015293">
    <property type="term" value="F:symporter activity"/>
    <property type="evidence" value="ECO:0007669"/>
    <property type="project" value="UniProtKB-KW"/>
</dbReference>
<feature type="transmembrane region" description="Helical" evidence="13">
    <location>
        <begin position="87"/>
        <end position="106"/>
    </location>
</feature>
<evidence type="ECO:0000256" key="1">
    <source>
        <dbReference type="ARBA" id="ARBA00004651"/>
    </source>
</evidence>
<keyword evidence="11" id="KW-0739">Sodium transport</keyword>
<evidence type="ECO:0000256" key="5">
    <source>
        <dbReference type="ARBA" id="ARBA00022692"/>
    </source>
</evidence>
<keyword evidence="5 13" id="KW-0812">Transmembrane</keyword>
<feature type="transmembrane region" description="Helical" evidence="13">
    <location>
        <begin position="238"/>
        <end position="260"/>
    </location>
</feature>
<dbReference type="STRING" id="145388.A0A0D2JAJ1"/>
<proteinExistence type="inferred from homology"/>
<keyword evidence="8" id="KW-0915">Sodium</keyword>
<evidence type="ECO:0000256" key="13">
    <source>
        <dbReference type="SAM" id="Phobius"/>
    </source>
</evidence>
<comment type="subcellular location">
    <subcellularLocation>
        <location evidence="1">Cell membrane</location>
        <topology evidence="1">Multi-pass membrane protein</topology>
    </subcellularLocation>
</comment>
<keyword evidence="9" id="KW-0406">Ion transport</keyword>
<evidence type="ECO:0000256" key="12">
    <source>
        <dbReference type="RuleBase" id="RU362091"/>
    </source>
</evidence>